<dbReference type="Proteomes" id="UP000800039">
    <property type="component" value="Unassembled WGS sequence"/>
</dbReference>
<accession>A0A9P4LCJ5</accession>
<dbReference type="AlphaFoldDB" id="A0A9P4LCJ5"/>
<dbReference type="EMBL" id="ML976614">
    <property type="protein sequence ID" value="KAF1850055.1"/>
    <property type="molecule type" value="Genomic_DNA"/>
</dbReference>
<feature type="compositionally biased region" description="Polar residues" evidence="1">
    <location>
        <begin position="20"/>
        <end position="33"/>
    </location>
</feature>
<feature type="region of interest" description="Disordered" evidence="1">
    <location>
        <begin position="14"/>
        <end position="47"/>
    </location>
</feature>
<evidence type="ECO:0000313" key="3">
    <source>
        <dbReference type="Proteomes" id="UP000800039"/>
    </source>
</evidence>
<dbReference type="RefSeq" id="XP_040792618.1">
    <property type="nucleotide sequence ID" value="XM_040938861.1"/>
</dbReference>
<name>A0A9P4LCJ5_9PLEO</name>
<keyword evidence="3" id="KW-1185">Reference proteome</keyword>
<dbReference type="GeneID" id="63856118"/>
<reference evidence="2" key="1">
    <citation type="submission" date="2020-01" db="EMBL/GenBank/DDBJ databases">
        <authorList>
            <consortium name="DOE Joint Genome Institute"/>
            <person name="Haridas S."/>
            <person name="Albert R."/>
            <person name="Binder M."/>
            <person name="Bloem J."/>
            <person name="Labutti K."/>
            <person name="Salamov A."/>
            <person name="Andreopoulos B."/>
            <person name="Baker S.E."/>
            <person name="Barry K."/>
            <person name="Bills G."/>
            <person name="Bluhm B.H."/>
            <person name="Cannon C."/>
            <person name="Castanera R."/>
            <person name="Culley D.E."/>
            <person name="Daum C."/>
            <person name="Ezra D."/>
            <person name="Gonzalez J.B."/>
            <person name="Henrissat B."/>
            <person name="Kuo A."/>
            <person name="Liang C."/>
            <person name="Lipzen A."/>
            <person name="Lutzoni F."/>
            <person name="Magnuson J."/>
            <person name="Mondo S."/>
            <person name="Nolan M."/>
            <person name="Ohm R."/>
            <person name="Pangilinan J."/>
            <person name="Park H.-J."/>
            <person name="Ramirez L."/>
            <person name="Alfaro M."/>
            <person name="Sun H."/>
            <person name="Tritt A."/>
            <person name="Yoshinaga Y."/>
            <person name="Zwiers L.-H."/>
            <person name="Turgeon B.G."/>
            <person name="Goodwin S.B."/>
            <person name="Spatafora J.W."/>
            <person name="Crous P.W."/>
            <person name="Grigoriev I.V."/>
        </authorList>
    </citation>
    <scope>NUCLEOTIDE SEQUENCE</scope>
    <source>
        <strain evidence="2">CBS 394.84</strain>
    </source>
</reference>
<sequence length="103" mass="11554">MSGLYLRCKPRWQSLLPGPASSTTREVPQSPTKSETRAEPNAGSTPKRRTLKVPIVCDSSLLRLVCRCHPLAPSMHLILVCHSLVFAYRDTALDISFNFNCRR</sequence>
<proteinExistence type="predicted"/>
<evidence type="ECO:0000313" key="2">
    <source>
        <dbReference type="EMBL" id="KAF1850055.1"/>
    </source>
</evidence>
<protein>
    <submittedName>
        <fullName evidence="2">Uncharacterized protein</fullName>
    </submittedName>
</protein>
<comment type="caution">
    <text evidence="2">The sequence shown here is derived from an EMBL/GenBank/DDBJ whole genome shotgun (WGS) entry which is preliminary data.</text>
</comment>
<organism evidence="2 3">
    <name type="scientific">Cucurbitaria berberidis CBS 394.84</name>
    <dbReference type="NCBI Taxonomy" id="1168544"/>
    <lineage>
        <taxon>Eukaryota</taxon>
        <taxon>Fungi</taxon>
        <taxon>Dikarya</taxon>
        <taxon>Ascomycota</taxon>
        <taxon>Pezizomycotina</taxon>
        <taxon>Dothideomycetes</taxon>
        <taxon>Pleosporomycetidae</taxon>
        <taxon>Pleosporales</taxon>
        <taxon>Pleosporineae</taxon>
        <taxon>Cucurbitariaceae</taxon>
        <taxon>Cucurbitaria</taxon>
    </lineage>
</organism>
<evidence type="ECO:0000256" key="1">
    <source>
        <dbReference type="SAM" id="MobiDB-lite"/>
    </source>
</evidence>
<gene>
    <name evidence="2" type="ORF">K460DRAFT_9912</name>
</gene>